<keyword evidence="1" id="KW-0812">Transmembrane</keyword>
<proteinExistence type="predicted"/>
<evidence type="ECO:0000256" key="1">
    <source>
        <dbReference type="SAM" id="Phobius"/>
    </source>
</evidence>
<comment type="caution">
    <text evidence="2">The sequence shown here is derived from an EMBL/GenBank/DDBJ whole genome shotgun (WGS) entry which is preliminary data.</text>
</comment>
<keyword evidence="1" id="KW-0472">Membrane</keyword>
<dbReference type="EMBL" id="BAAAVA010000034">
    <property type="protein sequence ID" value="GAA2928472.1"/>
    <property type="molecule type" value="Genomic_DNA"/>
</dbReference>
<reference evidence="2 3" key="1">
    <citation type="journal article" date="2019" name="Int. J. Syst. Evol. Microbiol.">
        <title>The Global Catalogue of Microorganisms (GCM) 10K type strain sequencing project: providing services to taxonomists for standard genome sequencing and annotation.</title>
        <authorList>
            <consortium name="The Broad Institute Genomics Platform"/>
            <consortium name="The Broad Institute Genome Sequencing Center for Infectious Disease"/>
            <person name="Wu L."/>
            <person name="Ma J."/>
        </authorList>
    </citation>
    <scope>NUCLEOTIDE SEQUENCE [LARGE SCALE GENOMIC DNA]</scope>
    <source>
        <strain evidence="2 3">JCM 9650</strain>
    </source>
</reference>
<keyword evidence="3" id="KW-1185">Reference proteome</keyword>
<protein>
    <recommendedName>
        <fullName evidence="4">MFS transporter</fullName>
    </recommendedName>
</protein>
<evidence type="ECO:0008006" key="4">
    <source>
        <dbReference type="Google" id="ProtNLM"/>
    </source>
</evidence>
<evidence type="ECO:0000313" key="3">
    <source>
        <dbReference type="Proteomes" id="UP001501423"/>
    </source>
</evidence>
<feature type="transmembrane region" description="Helical" evidence="1">
    <location>
        <begin position="20"/>
        <end position="39"/>
    </location>
</feature>
<sequence>MNATPTTAGRPVRLGLRENSLQFTLLVIVNVCVGGLAGLERTIVPLIGSETFGLTSEPAPAPSSPTPSA</sequence>
<dbReference type="Proteomes" id="UP001501423">
    <property type="component" value="Unassembled WGS sequence"/>
</dbReference>
<organism evidence="2 3">
    <name type="scientific">Streptomyces erythrogriseus</name>
    <dbReference type="NCBI Taxonomy" id="284027"/>
    <lineage>
        <taxon>Bacteria</taxon>
        <taxon>Bacillati</taxon>
        <taxon>Actinomycetota</taxon>
        <taxon>Actinomycetes</taxon>
        <taxon>Kitasatosporales</taxon>
        <taxon>Streptomycetaceae</taxon>
        <taxon>Streptomyces</taxon>
        <taxon>Streptomyces griseoincarnatus group</taxon>
    </lineage>
</organism>
<keyword evidence="1" id="KW-1133">Transmembrane helix</keyword>
<accession>A0ABN3WWV7</accession>
<gene>
    <name evidence="2" type="ORF">GCM10010478_31640</name>
</gene>
<evidence type="ECO:0000313" key="2">
    <source>
        <dbReference type="EMBL" id="GAA2928472.1"/>
    </source>
</evidence>
<name>A0ABN3WWV7_9ACTN</name>
<dbReference type="RefSeq" id="WP_086700526.1">
    <property type="nucleotide sequence ID" value="NZ_BAAAVA010000034.1"/>
</dbReference>